<dbReference type="AlphaFoldDB" id="A0A0A2EGZ0"/>
<gene>
    <name evidence="1" type="ORF">HQ35_10650</name>
    <name evidence="2" type="ORF">SAMN02745205_00814</name>
</gene>
<protein>
    <recommendedName>
        <fullName evidence="5">Nitrogen regulatory protein P-II family</fullName>
    </recommendedName>
</protein>
<proteinExistence type="predicted"/>
<evidence type="ECO:0000313" key="4">
    <source>
        <dbReference type="Proteomes" id="UP000189956"/>
    </source>
</evidence>
<accession>A0A0A2EGZ0</accession>
<dbReference type="eggNOG" id="COG0347">
    <property type="taxonomic scope" value="Bacteria"/>
</dbReference>
<dbReference type="Proteomes" id="UP000030125">
    <property type="component" value="Unassembled WGS sequence"/>
</dbReference>
<dbReference type="NCBIfam" id="NF045581">
    <property type="entry name" value="PG0541_fam"/>
    <property type="match status" value="1"/>
</dbReference>
<dbReference type="STRING" id="36874.HQ34_04255"/>
<dbReference type="EMBL" id="JQJD01000065">
    <property type="protein sequence ID" value="KGN78136.1"/>
    <property type="molecule type" value="Genomic_DNA"/>
</dbReference>
<evidence type="ECO:0000313" key="3">
    <source>
        <dbReference type="Proteomes" id="UP000030125"/>
    </source>
</evidence>
<dbReference type="Gene3D" id="3.30.70.120">
    <property type="match status" value="1"/>
</dbReference>
<dbReference type="EMBL" id="FUWL01000005">
    <property type="protein sequence ID" value="SJZ44142.1"/>
    <property type="molecule type" value="Genomic_DNA"/>
</dbReference>
<dbReference type="GO" id="GO:0006808">
    <property type="term" value="P:regulation of nitrogen utilization"/>
    <property type="evidence" value="ECO:0007669"/>
    <property type="project" value="InterPro"/>
</dbReference>
<dbReference type="InterPro" id="IPR015867">
    <property type="entry name" value="N-reg_PII/ATP_PRibTrfase_C"/>
</dbReference>
<dbReference type="GO" id="GO:0030234">
    <property type="term" value="F:enzyme regulator activity"/>
    <property type="evidence" value="ECO:0007669"/>
    <property type="project" value="InterPro"/>
</dbReference>
<dbReference type="InterPro" id="IPR002187">
    <property type="entry name" value="N-reg_PII"/>
</dbReference>
<evidence type="ECO:0000313" key="1">
    <source>
        <dbReference type="EMBL" id="KGN78136.1"/>
    </source>
</evidence>
<dbReference type="OrthoDB" id="5517163at2"/>
<keyword evidence="3" id="KW-1185">Reference proteome</keyword>
<reference evidence="1 3" key="1">
    <citation type="submission" date="2014-08" db="EMBL/GenBank/DDBJ databases">
        <title>Porphyromonas cangingivalis strain:COT-109_OH1386 Genome sequencing.</title>
        <authorList>
            <person name="Wallis C."/>
            <person name="Deusch O."/>
            <person name="O'Flynn C."/>
            <person name="Davis I."/>
            <person name="Jospin G."/>
            <person name="Darling A.E."/>
            <person name="Coil D.A."/>
            <person name="Alexiev A."/>
            <person name="Horsfall A."/>
            <person name="Kirkwood N."/>
            <person name="Harris S."/>
            <person name="Eisen J.A."/>
        </authorList>
    </citation>
    <scope>NUCLEOTIDE SEQUENCE [LARGE SCALE GENOMIC DNA]</scope>
    <source>
        <strain evidence="3">COT-109 OH1386</strain>
        <strain evidence="1">COT-109_OH1386</strain>
    </source>
</reference>
<dbReference type="Pfam" id="PF00543">
    <property type="entry name" value="P-II"/>
    <property type="match status" value="1"/>
</dbReference>
<reference evidence="2 4" key="2">
    <citation type="submission" date="2017-02" db="EMBL/GenBank/DDBJ databases">
        <authorList>
            <person name="Peterson S.W."/>
        </authorList>
    </citation>
    <scope>NUCLEOTIDE SEQUENCE [LARGE SCALE GENOMIC DNA]</scope>
    <source>
        <strain evidence="2 4">ATCC 700135</strain>
    </source>
</reference>
<dbReference type="SUPFAM" id="SSF54913">
    <property type="entry name" value="GlnB-like"/>
    <property type="match status" value="1"/>
</dbReference>
<sequence length="100" mass="11376">MNKSKAVFISCNQAFYEHVLELLDRLNIRGMTSWEQVKGRGSFTGEPHYGTHTWPTLNSAMLTIVPEDKVEILLDGLRKLDQRAEQQGLRAFVWDITGGL</sequence>
<organism evidence="1 3">
    <name type="scientific">Porphyromonas cangingivalis</name>
    <dbReference type="NCBI Taxonomy" id="36874"/>
    <lineage>
        <taxon>Bacteria</taxon>
        <taxon>Pseudomonadati</taxon>
        <taxon>Bacteroidota</taxon>
        <taxon>Bacteroidia</taxon>
        <taxon>Bacteroidales</taxon>
        <taxon>Porphyromonadaceae</taxon>
        <taxon>Porphyromonas</taxon>
    </lineage>
</organism>
<evidence type="ECO:0008006" key="5">
    <source>
        <dbReference type="Google" id="ProtNLM"/>
    </source>
</evidence>
<evidence type="ECO:0000313" key="2">
    <source>
        <dbReference type="EMBL" id="SJZ44142.1"/>
    </source>
</evidence>
<dbReference type="Proteomes" id="UP000189956">
    <property type="component" value="Unassembled WGS sequence"/>
</dbReference>
<dbReference type="InterPro" id="IPR011322">
    <property type="entry name" value="N-reg_PII-like_a/b"/>
</dbReference>
<name>A0A0A2EGZ0_PORCN</name>
<dbReference type="RefSeq" id="WP_025837965.1">
    <property type="nucleotide sequence ID" value="NZ_CALTZT010000032.1"/>
</dbReference>